<gene>
    <name evidence="4" type="ORF">BAUCODRAFT_193877</name>
</gene>
<feature type="region of interest" description="Disordered" evidence="2">
    <location>
        <begin position="37"/>
        <end position="126"/>
    </location>
</feature>
<dbReference type="OMA" id="WVKSHTP"/>
<sequence length="350" mass="39242">MFGRRVAVLLHTRPSANLPVTTPPPCQYELALRPSTKQTVRTYATPSRPRSVVGEPSKTIRRAVKRAAPKATSSDSPAKQKVEAKKESAAAKKKTTSEPNAKPKAKAKATAKPKPKPKKVLTDKQKAAQKVKLEKLKIVELKKAALDPPSHRFNTTAYRAFYADHVAKLMKERRSEEVAQTIRGGAPMKECAGLWREISAADREHWNHIAHTDRESKQAAYKRWVDAHAPEEIDAANKARAQLRRLLPKQKSKWPKLPDERRAKQPLSAFVQFTVNRNASGDFKHIALPERAKLIAEEWRGLSGGEKEKYQSLQKEDAKRYQDEYSSTYGHPPPSFHEHEQPRAAAAAAA</sequence>
<evidence type="ECO:0000313" key="5">
    <source>
        <dbReference type="Proteomes" id="UP000011761"/>
    </source>
</evidence>
<feature type="compositionally biased region" description="Basic residues" evidence="2">
    <location>
        <begin position="59"/>
        <end position="68"/>
    </location>
</feature>
<evidence type="ECO:0000256" key="2">
    <source>
        <dbReference type="SAM" id="MobiDB-lite"/>
    </source>
</evidence>
<dbReference type="RefSeq" id="XP_007672236.1">
    <property type="nucleotide sequence ID" value="XM_007674046.1"/>
</dbReference>
<dbReference type="STRING" id="717646.M2MVR2"/>
<dbReference type="eggNOG" id="ENOG502SQWR">
    <property type="taxonomic scope" value="Eukaryota"/>
</dbReference>
<dbReference type="SMART" id="SM00398">
    <property type="entry name" value="HMG"/>
    <property type="match status" value="2"/>
</dbReference>
<reference evidence="4 5" key="1">
    <citation type="journal article" date="2012" name="PLoS Pathog.">
        <title>Diverse lifestyles and strategies of plant pathogenesis encoded in the genomes of eighteen Dothideomycetes fungi.</title>
        <authorList>
            <person name="Ohm R.A."/>
            <person name="Feau N."/>
            <person name="Henrissat B."/>
            <person name="Schoch C.L."/>
            <person name="Horwitz B.A."/>
            <person name="Barry K.W."/>
            <person name="Condon B.J."/>
            <person name="Copeland A.C."/>
            <person name="Dhillon B."/>
            <person name="Glaser F."/>
            <person name="Hesse C.N."/>
            <person name="Kosti I."/>
            <person name="LaButti K."/>
            <person name="Lindquist E.A."/>
            <person name="Lucas S."/>
            <person name="Salamov A.A."/>
            <person name="Bradshaw R.E."/>
            <person name="Ciuffetti L."/>
            <person name="Hamelin R.C."/>
            <person name="Kema G.H.J."/>
            <person name="Lawrence C."/>
            <person name="Scott J.A."/>
            <person name="Spatafora J.W."/>
            <person name="Turgeon B.G."/>
            <person name="de Wit P.J.G.M."/>
            <person name="Zhong S."/>
            <person name="Goodwin S.B."/>
            <person name="Grigoriev I.V."/>
        </authorList>
    </citation>
    <scope>NUCLEOTIDE SEQUENCE [LARGE SCALE GENOMIC DNA]</scope>
    <source>
        <strain evidence="4 5">UAMH 10762</strain>
    </source>
</reference>
<dbReference type="CDD" id="cd00084">
    <property type="entry name" value="HMG-box_SF"/>
    <property type="match status" value="1"/>
</dbReference>
<organism evidence="4 5">
    <name type="scientific">Baudoinia panamericana (strain UAMH 10762)</name>
    <name type="common">Angels' share fungus</name>
    <name type="synonym">Baudoinia compniacensis (strain UAMH 10762)</name>
    <dbReference type="NCBI Taxonomy" id="717646"/>
    <lineage>
        <taxon>Eukaryota</taxon>
        <taxon>Fungi</taxon>
        <taxon>Dikarya</taxon>
        <taxon>Ascomycota</taxon>
        <taxon>Pezizomycotina</taxon>
        <taxon>Dothideomycetes</taxon>
        <taxon>Dothideomycetidae</taxon>
        <taxon>Mycosphaerellales</taxon>
        <taxon>Teratosphaeriaceae</taxon>
        <taxon>Baudoinia</taxon>
    </lineage>
</organism>
<feature type="compositionally biased region" description="Basic and acidic residues" evidence="2">
    <location>
        <begin position="305"/>
        <end position="323"/>
    </location>
</feature>
<feature type="compositionally biased region" description="Basic and acidic residues" evidence="2">
    <location>
        <begin position="78"/>
        <end position="90"/>
    </location>
</feature>
<dbReference type="GeneID" id="19109594"/>
<dbReference type="OrthoDB" id="1919336at2759"/>
<feature type="compositionally biased region" description="Basic residues" evidence="2">
    <location>
        <begin position="103"/>
        <end position="119"/>
    </location>
</feature>
<evidence type="ECO:0000313" key="4">
    <source>
        <dbReference type="EMBL" id="EMD01052.1"/>
    </source>
</evidence>
<proteinExistence type="predicted"/>
<dbReference type="AlphaFoldDB" id="M2MVR2"/>
<keyword evidence="5" id="KW-1185">Reference proteome</keyword>
<dbReference type="SUPFAM" id="SSF47095">
    <property type="entry name" value="HMG-box"/>
    <property type="match status" value="2"/>
</dbReference>
<feature type="domain" description="HMG box" evidence="3">
    <location>
        <begin position="263"/>
        <end position="329"/>
    </location>
</feature>
<evidence type="ECO:0000259" key="3">
    <source>
        <dbReference type="PROSITE" id="PS50118"/>
    </source>
</evidence>
<dbReference type="PROSITE" id="PS50118">
    <property type="entry name" value="HMG_BOX_2"/>
    <property type="match status" value="1"/>
</dbReference>
<keyword evidence="1" id="KW-0539">Nucleus</keyword>
<evidence type="ECO:0000256" key="1">
    <source>
        <dbReference type="PROSITE-ProRule" id="PRU00267"/>
    </source>
</evidence>
<dbReference type="EMBL" id="KB445550">
    <property type="protein sequence ID" value="EMD01052.1"/>
    <property type="molecule type" value="Genomic_DNA"/>
</dbReference>
<keyword evidence="1" id="KW-0238">DNA-binding</keyword>
<accession>M2MVR2</accession>
<dbReference type="InterPro" id="IPR036910">
    <property type="entry name" value="HMG_box_dom_sf"/>
</dbReference>
<feature type="region of interest" description="Disordered" evidence="2">
    <location>
        <begin position="305"/>
        <end position="350"/>
    </location>
</feature>
<dbReference type="HOGENOM" id="CLU_048021_0_0_1"/>
<protein>
    <recommendedName>
        <fullName evidence="3">HMG box domain-containing protein</fullName>
    </recommendedName>
</protein>
<dbReference type="Gene3D" id="1.10.30.10">
    <property type="entry name" value="High mobility group box domain"/>
    <property type="match status" value="2"/>
</dbReference>
<dbReference type="KEGG" id="bcom:BAUCODRAFT_193877"/>
<name>M2MVR2_BAUPA</name>
<dbReference type="InterPro" id="IPR009071">
    <property type="entry name" value="HMG_box_dom"/>
</dbReference>
<dbReference type="Proteomes" id="UP000011761">
    <property type="component" value="Unassembled WGS sequence"/>
</dbReference>
<dbReference type="GO" id="GO:0003677">
    <property type="term" value="F:DNA binding"/>
    <property type="evidence" value="ECO:0007669"/>
    <property type="project" value="UniProtKB-UniRule"/>
</dbReference>
<feature type="DNA-binding region" description="HMG box" evidence="1">
    <location>
        <begin position="263"/>
        <end position="329"/>
    </location>
</feature>
<dbReference type="GO" id="GO:0005634">
    <property type="term" value="C:nucleus"/>
    <property type="evidence" value="ECO:0007669"/>
    <property type="project" value="UniProtKB-UniRule"/>
</dbReference>